<evidence type="ECO:0000313" key="8">
    <source>
        <dbReference type="Proteomes" id="UP001152320"/>
    </source>
</evidence>
<comment type="function">
    <text evidence="6">Lyase that catalyzes the C1-decarboxylation of 4-hydroxy-3-methoxy-5-(all-trans-polyprenyl)benzoic acid into 2-methoxy-6-(all-trans-polyprenyl)phenol during ubiquinone biosynthesis.</text>
</comment>
<dbReference type="Pfam" id="PF05019">
    <property type="entry name" value="Coq4"/>
    <property type="match status" value="1"/>
</dbReference>
<keyword evidence="7" id="KW-0830">Ubiquinone</keyword>
<dbReference type="EC" id="4.1.1.130" evidence="6"/>
<keyword evidence="3 6" id="KW-0496">Mitochondrion</keyword>
<comment type="pathway">
    <text evidence="6">Cofactor biosynthesis; ubiquinone biosynthesis.</text>
</comment>
<feature type="binding site" evidence="6">
    <location>
        <position position="131"/>
    </location>
    <ligand>
        <name>Zn(2+)</name>
        <dbReference type="ChEBI" id="CHEBI:29105"/>
    </ligand>
</feature>
<comment type="caution">
    <text evidence="7">The sequence shown here is derived from an EMBL/GenBank/DDBJ whole genome shotgun (WGS) entry which is preliminary data.</text>
</comment>
<comment type="cofactor">
    <cofactor evidence="6">
        <name>Zn(2+)</name>
        <dbReference type="ChEBI" id="CHEBI:29105"/>
    </cofactor>
</comment>
<dbReference type="GO" id="GO:0031314">
    <property type="term" value="C:extrinsic component of mitochondrial inner membrane"/>
    <property type="evidence" value="ECO:0007669"/>
    <property type="project" value="UniProtKB-UniRule"/>
</dbReference>
<evidence type="ECO:0000313" key="7">
    <source>
        <dbReference type="EMBL" id="KAJ8039162.1"/>
    </source>
</evidence>
<feature type="binding site" evidence="6">
    <location>
        <position position="143"/>
    </location>
    <ligand>
        <name>Zn(2+)</name>
        <dbReference type="ChEBI" id="CHEBI:29105"/>
    </ligand>
</feature>
<protein>
    <recommendedName>
        <fullName evidence="6">Ubiquinone biosynthesis protein COQ4 homolog, mitochondrial</fullName>
    </recommendedName>
    <alternativeName>
        <fullName evidence="6">4-hydroxy-3-methoxy-5-polyprenylbenzoate decarboxylase</fullName>
        <ecNumber evidence="6">4.1.1.130</ecNumber>
    </alternativeName>
    <alternativeName>
        <fullName evidence="6">Coenzyme Q biosynthesis protein 4 homolog</fullName>
    </alternativeName>
</protein>
<reference evidence="7" key="1">
    <citation type="submission" date="2021-10" db="EMBL/GenBank/DDBJ databases">
        <title>Tropical sea cucumber genome reveals ecological adaptation and Cuvierian tubules defense mechanism.</title>
        <authorList>
            <person name="Chen T."/>
        </authorList>
    </citation>
    <scope>NUCLEOTIDE SEQUENCE</scope>
    <source>
        <strain evidence="7">Nanhai2018</strain>
        <tissue evidence="7">Muscle</tissue>
    </source>
</reference>
<feature type="binding site" evidence="6">
    <location>
        <position position="127"/>
    </location>
    <ligand>
        <name>Zn(2+)</name>
        <dbReference type="ChEBI" id="CHEBI:29105"/>
    </ligand>
</feature>
<dbReference type="GO" id="GO:0120539">
    <property type="term" value="F:4-hydroxy-3-methoxy-5-polyprenylbenzoate decarboxylase activity"/>
    <property type="evidence" value="ECO:0007669"/>
    <property type="project" value="UniProtKB-EC"/>
</dbReference>
<keyword evidence="6" id="KW-0479">Metal-binding</keyword>
<dbReference type="EMBL" id="JAIZAY010000007">
    <property type="protein sequence ID" value="KAJ8039162.1"/>
    <property type="molecule type" value="Genomic_DNA"/>
</dbReference>
<dbReference type="PANTHER" id="PTHR12922:SF7">
    <property type="entry name" value="UBIQUINONE BIOSYNTHESIS PROTEIN COQ4 HOMOLOG, MITOCHONDRIAL"/>
    <property type="match status" value="1"/>
</dbReference>
<feature type="binding site" evidence="6">
    <location>
        <position position="128"/>
    </location>
    <ligand>
        <name>Zn(2+)</name>
        <dbReference type="ChEBI" id="CHEBI:29105"/>
    </ligand>
</feature>
<proteinExistence type="inferred from homology"/>
<sequence length="224" mass="26134">MYKTHRPTTMLQKSILTVGAAFMSFYDPYRHDMVAVLGETTGYLALKKLHSKMLKHPEGQQILQERPRINSRTVNMTELSQMPDGTLGKEYHRFMTKNNITADSRTAVQYVDDPQLAYVLQRYRETHDFYHCLLGMPTTMLGEVVVKWFEMINTRLPMCALGALVGPLRLSAKRRKKLREHYIPQVIKMASNSELLLNCYFEKRWEDSVDDVRKDFKLNTIPRS</sequence>
<keyword evidence="8" id="KW-1185">Reference proteome</keyword>
<keyword evidence="1 6" id="KW-0831">Ubiquinone biosynthesis</keyword>
<comment type="subcellular location">
    <subcellularLocation>
        <location evidence="6">Mitochondrion inner membrane</location>
        <topology evidence="6">Peripheral membrane protein</topology>
        <orientation evidence="6">Matrix side</orientation>
    </subcellularLocation>
</comment>
<comment type="subunit">
    <text evidence="6">Component of a multi-subunit COQ enzyme complex.</text>
</comment>
<gene>
    <name evidence="7" type="ORF">HOLleu_16794</name>
</gene>
<dbReference type="PANTHER" id="PTHR12922">
    <property type="entry name" value="UBIQUINONE BIOSYNTHESIS PROTEIN"/>
    <property type="match status" value="1"/>
</dbReference>
<dbReference type="InterPro" id="IPR007715">
    <property type="entry name" value="Coq4"/>
</dbReference>
<evidence type="ECO:0000256" key="5">
    <source>
        <dbReference type="ARBA" id="ARBA00023239"/>
    </source>
</evidence>
<keyword evidence="5 6" id="KW-0456">Lyase</keyword>
<comment type="similarity">
    <text evidence="6">Belongs to the COQ4 family.</text>
</comment>
<evidence type="ECO:0000256" key="2">
    <source>
        <dbReference type="ARBA" id="ARBA00022792"/>
    </source>
</evidence>
<keyword evidence="4 6" id="KW-0472">Membrane</keyword>
<evidence type="ECO:0000256" key="1">
    <source>
        <dbReference type="ARBA" id="ARBA00022688"/>
    </source>
</evidence>
<dbReference type="OrthoDB" id="4249at2759"/>
<evidence type="ECO:0000256" key="3">
    <source>
        <dbReference type="ARBA" id="ARBA00023128"/>
    </source>
</evidence>
<dbReference type="Proteomes" id="UP001152320">
    <property type="component" value="Chromosome 7"/>
</dbReference>
<organism evidence="7 8">
    <name type="scientific">Holothuria leucospilota</name>
    <name type="common">Black long sea cucumber</name>
    <name type="synonym">Mertensiothuria leucospilota</name>
    <dbReference type="NCBI Taxonomy" id="206669"/>
    <lineage>
        <taxon>Eukaryota</taxon>
        <taxon>Metazoa</taxon>
        <taxon>Echinodermata</taxon>
        <taxon>Eleutherozoa</taxon>
        <taxon>Echinozoa</taxon>
        <taxon>Holothuroidea</taxon>
        <taxon>Aspidochirotacea</taxon>
        <taxon>Aspidochirotida</taxon>
        <taxon>Holothuriidae</taxon>
        <taxon>Holothuria</taxon>
    </lineage>
</organism>
<evidence type="ECO:0000256" key="4">
    <source>
        <dbReference type="ARBA" id="ARBA00023136"/>
    </source>
</evidence>
<name>A0A9Q1H821_HOLLE</name>
<dbReference type="GO" id="GO:0008270">
    <property type="term" value="F:zinc ion binding"/>
    <property type="evidence" value="ECO:0007669"/>
    <property type="project" value="UniProtKB-UniRule"/>
</dbReference>
<dbReference type="HAMAP" id="MF_03111">
    <property type="entry name" value="Coq4"/>
    <property type="match status" value="1"/>
</dbReference>
<accession>A0A9Q1H821</accession>
<evidence type="ECO:0000256" key="6">
    <source>
        <dbReference type="HAMAP-Rule" id="MF_03111"/>
    </source>
</evidence>
<keyword evidence="2 6" id="KW-0999">Mitochondrion inner membrane</keyword>
<comment type="catalytic activity">
    <reaction evidence="6">
        <text>a 4-hydroxy-3-methoxy-5-(all-trans-polyprenyl)benzoate + H(+) = a 2-methoxy-6-(all-trans-polyprenyl)phenol + CO2</text>
        <dbReference type="Rhea" id="RHEA:81179"/>
        <dbReference type="Rhea" id="RHEA-COMP:9551"/>
        <dbReference type="Rhea" id="RHEA-COMP:10931"/>
        <dbReference type="ChEBI" id="CHEBI:15378"/>
        <dbReference type="ChEBI" id="CHEBI:16526"/>
        <dbReference type="ChEBI" id="CHEBI:62731"/>
        <dbReference type="ChEBI" id="CHEBI:84443"/>
        <dbReference type="EC" id="4.1.1.130"/>
    </reaction>
</comment>
<dbReference type="AlphaFoldDB" id="A0A9Q1H821"/>
<dbReference type="InterPro" id="IPR027540">
    <property type="entry name" value="Coq4_euk"/>
</dbReference>
<keyword evidence="6" id="KW-0862">Zinc</keyword>